<proteinExistence type="inferred from homology"/>
<evidence type="ECO:0000259" key="4">
    <source>
        <dbReference type="Pfam" id="PF01648"/>
    </source>
</evidence>
<feature type="compositionally biased region" description="Pro residues" evidence="3">
    <location>
        <begin position="249"/>
        <end position="260"/>
    </location>
</feature>
<organism evidence="5 6">
    <name type="scientific">Streptomyces althioticus subsp. attaecolombicae</name>
    <dbReference type="NCBI Taxonomy" id="3075534"/>
    <lineage>
        <taxon>Bacteria</taxon>
        <taxon>Bacillati</taxon>
        <taxon>Actinomycetota</taxon>
        <taxon>Actinomycetes</taxon>
        <taxon>Kitasatosporales</taxon>
        <taxon>Streptomycetaceae</taxon>
        <taxon>Streptomyces</taxon>
        <taxon>Streptomyces althioticus group</taxon>
    </lineage>
</organism>
<feature type="domain" description="4'-phosphopantetheinyl transferase" evidence="4">
    <location>
        <begin position="122"/>
        <end position="224"/>
    </location>
</feature>
<gene>
    <name evidence="5" type="ORF">ROS62_19370</name>
</gene>
<dbReference type="EMBL" id="JAVSGH010000023">
    <property type="protein sequence ID" value="MDT3726920.1"/>
    <property type="molecule type" value="Genomic_DNA"/>
</dbReference>
<feature type="region of interest" description="Disordered" evidence="3">
    <location>
        <begin position="234"/>
        <end position="274"/>
    </location>
</feature>
<dbReference type="InterPro" id="IPR037143">
    <property type="entry name" value="4-PPantetheinyl_Trfase_dom_sf"/>
</dbReference>
<dbReference type="InterPro" id="IPR008278">
    <property type="entry name" value="4-PPantetheinyl_Trfase_dom"/>
</dbReference>
<dbReference type="PANTHER" id="PTHR12215">
    <property type="entry name" value="PHOSPHOPANTETHEINE TRANSFERASE"/>
    <property type="match status" value="1"/>
</dbReference>
<dbReference type="GO" id="GO:0016740">
    <property type="term" value="F:transferase activity"/>
    <property type="evidence" value="ECO:0007669"/>
    <property type="project" value="UniProtKB-KW"/>
</dbReference>
<keyword evidence="6" id="KW-1185">Reference proteome</keyword>
<name>A0ABU3I1T4_9ACTN</name>
<dbReference type="Pfam" id="PF01648">
    <property type="entry name" value="ACPS"/>
    <property type="match status" value="1"/>
</dbReference>
<accession>A0ABU3I1T4</accession>
<reference evidence="5" key="1">
    <citation type="submission" date="2024-05" db="EMBL/GenBank/DDBJ databases">
        <title>30 novel species of actinomycetes from the DSMZ collection.</title>
        <authorList>
            <person name="Nouioui I."/>
        </authorList>
    </citation>
    <scope>NUCLEOTIDE SEQUENCE</scope>
    <source>
        <strain evidence="5">DSM 41972</strain>
    </source>
</reference>
<evidence type="ECO:0000256" key="1">
    <source>
        <dbReference type="ARBA" id="ARBA00010990"/>
    </source>
</evidence>
<dbReference type="InterPro" id="IPR050559">
    <property type="entry name" value="P-Pant_transferase_sf"/>
</dbReference>
<keyword evidence="2 5" id="KW-0808">Transferase</keyword>
<evidence type="ECO:0000256" key="2">
    <source>
        <dbReference type="ARBA" id="ARBA00022679"/>
    </source>
</evidence>
<protein>
    <submittedName>
        <fullName evidence="5">4'-phosphopantetheinyl transferase superfamily protein</fullName>
    </submittedName>
</protein>
<dbReference type="RefSeq" id="WP_107488141.1">
    <property type="nucleotide sequence ID" value="NZ_JAVSGH010000023.1"/>
</dbReference>
<feature type="region of interest" description="Disordered" evidence="3">
    <location>
        <begin position="31"/>
        <end position="53"/>
    </location>
</feature>
<feature type="compositionally biased region" description="Low complexity" evidence="3">
    <location>
        <begin position="261"/>
        <end position="274"/>
    </location>
</feature>
<dbReference type="SUPFAM" id="SSF56214">
    <property type="entry name" value="4'-phosphopantetheinyl transferase"/>
    <property type="match status" value="2"/>
</dbReference>
<dbReference type="Gene3D" id="3.90.470.20">
    <property type="entry name" value="4'-phosphopantetheinyl transferase domain"/>
    <property type="match status" value="1"/>
</dbReference>
<comment type="caution">
    <text evidence="5">The sequence shown here is derived from an EMBL/GenBank/DDBJ whole genome shotgun (WGS) entry which is preliminary data.</text>
</comment>
<dbReference type="PANTHER" id="PTHR12215:SF10">
    <property type="entry name" value="L-AMINOADIPATE-SEMIALDEHYDE DEHYDROGENASE-PHOSPHOPANTETHEINYL TRANSFERASE"/>
    <property type="match status" value="1"/>
</dbReference>
<dbReference type="Proteomes" id="UP001181313">
    <property type="component" value="Unassembled WGS sequence"/>
</dbReference>
<evidence type="ECO:0000313" key="5">
    <source>
        <dbReference type="EMBL" id="MDT3726920.1"/>
    </source>
</evidence>
<sequence length="274" mass="29109">MNQGPDGPDRPDGPVTDLWTLAERLVPELAERTGGETALTPDERARHARRRSPGARRRFLGGRLLRRLALSARTGLPPGTWRFTEGAHGRPELVSGRHGLRFNVSHTEGLIACVVTEGYASGVDVERVPFDDETVRLLTTQFDEAQRAVLAGAPDPAAALQEMWVLSEAYLKGIGIGLVQGLGELRFTRRAGSGEVTVADGRRPETCRSWRLDLTGHGSGHLVAVAVDDGGAGRLRRHDLAGPGDLVPPDVPPGPWPAAGPPAAAWPPAASAAP</sequence>
<comment type="similarity">
    <text evidence="1">Belongs to the P-Pant transferase superfamily. Gsp/Sfp/HetI/AcpT family.</text>
</comment>
<evidence type="ECO:0000313" key="6">
    <source>
        <dbReference type="Proteomes" id="UP001181313"/>
    </source>
</evidence>
<evidence type="ECO:0000256" key="3">
    <source>
        <dbReference type="SAM" id="MobiDB-lite"/>
    </source>
</evidence>